<keyword evidence="2" id="KW-1185">Reference proteome</keyword>
<evidence type="ECO:0000313" key="2">
    <source>
        <dbReference type="Proteomes" id="UP000013988"/>
    </source>
</evidence>
<dbReference type="Pfam" id="PF13692">
    <property type="entry name" value="Glyco_trans_1_4"/>
    <property type="match status" value="1"/>
</dbReference>
<dbReference type="AlphaFoldDB" id="R9C5B1"/>
<evidence type="ECO:0000313" key="1">
    <source>
        <dbReference type="EMBL" id="EOR24559.1"/>
    </source>
</evidence>
<dbReference type="PATRIC" id="fig|1202534.3.peg.2432"/>
<sequence>MKVLYISSFLPKRNASQAGVNITYNIIRTLRENINCDVDLLCTLNSDEYGKDDSDIKIITEDQYYIEVSKKKKIVNIFKNILKPIIASVRFDKRVISLLEKIDKKYDYIIIDYTQNISYIDFLRKRFPTSKISIIEHDVSFLGLERRVNQAKFLKKALYKFEYKRLRKYELSQLKKFDRIYTLNEKDKNLISELKNVDILSPFINKWNFKYKEHDTFNIMYWGAMNRKENEIAVLNFVNDIWPSINKENVKFYIIGANPTKRIMDLQNDNIIVTGFVDDPSEYFSIIDLSIVPLTLGAGIKIKVLESLANGIPVLTTSIGAEGINYKDEFIVTDSFEEFADKINLLNENKEMRIYMSEKSLKLINHQFGFKGNEQILRKFIK</sequence>
<protein>
    <submittedName>
        <fullName evidence="1">Group 1 glycosyl transferase</fullName>
    </submittedName>
</protein>
<dbReference type="SUPFAM" id="SSF53756">
    <property type="entry name" value="UDP-Glycosyltransferase/glycogen phosphorylase"/>
    <property type="match status" value="1"/>
</dbReference>
<name>R9C5B1_9CLOT</name>
<proteinExistence type="predicted"/>
<dbReference type="EMBL" id="ASRV01000149">
    <property type="protein sequence ID" value="EOR24559.1"/>
    <property type="molecule type" value="Genomic_DNA"/>
</dbReference>
<reference evidence="1 2" key="1">
    <citation type="submission" date="2013-03" db="EMBL/GenBank/DDBJ databases">
        <title>Whole genome shotgun sequencing of Clostridium sartagoforme AAU1.</title>
        <authorList>
            <person name="Joshi C.G."/>
            <person name="Duggirala S.M."/>
            <person name="Nathani N.M."/>
            <person name="Bhatt V.D."/>
            <person name="Patel A.K."/>
            <person name="Pandya P.R."/>
            <person name="KaPatel J.A."/>
        </authorList>
    </citation>
    <scope>NUCLEOTIDE SEQUENCE [LARGE SCALE GENOMIC DNA]</scope>
    <source>
        <strain evidence="1 2">AAU1</strain>
    </source>
</reference>
<dbReference type="RefSeq" id="WP_016207777.1">
    <property type="nucleotide sequence ID" value="NZ_ASRV01000149.1"/>
</dbReference>
<gene>
    <name evidence="1" type="ORF">A500_12259</name>
</gene>
<dbReference type="OrthoDB" id="9807209at2"/>
<accession>R9C5B1</accession>
<organism evidence="1 2">
    <name type="scientific">Clostridium sartagoforme AAU1</name>
    <dbReference type="NCBI Taxonomy" id="1202534"/>
    <lineage>
        <taxon>Bacteria</taxon>
        <taxon>Bacillati</taxon>
        <taxon>Bacillota</taxon>
        <taxon>Clostridia</taxon>
        <taxon>Eubacteriales</taxon>
        <taxon>Clostridiaceae</taxon>
        <taxon>Clostridium</taxon>
    </lineage>
</organism>
<dbReference type="GO" id="GO:0016740">
    <property type="term" value="F:transferase activity"/>
    <property type="evidence" value="ECO:0007669"/>
    <property type="project" value="UniProtKB-KW"/>
</dbReference>
<dbReference type="Proteomes" id="UP000013988">
    <property type="component" value="Unassembled WGS sequence"/>
</dbReference>
<keyword evidence="1" id="KW-0808">Transferase</keyword>
<dbReference type="PANTHER" id="PTHR12526:SF630">
    <property type="entry name" value="GLYCOSYLTRANSFERASE"/>
    <property type="match status" value="1"/>
</dbReference>
<dbReference type="PANTHER" id="PTHR12526">
    <property type="entry name" value="GLYCOSYLTRANSFERASE"/>
    <property type="match status" value="1"/>
</dbReference>
<dbReference type="Gene3D" id="3.40.50.2000">
    <property type="entry name" value="Glycogen Phosphorylase B"/>
    <property type="match status" value="1"/>
</dbReference>
<comment type="caution">
    <text evidence="1">The sequence shown here is derived from an EMBL/GenBank/DDBJ whole genome shotgun (WGS) entry which is preliminary data.</text>
</comment>